<keyword evidence="2" id="KW-1133">Transmembrane helix</keyword>
<comment type="caution">
    <text evidence="3">The sequence shown here is derived from an EMBL/GenBank/DDBJ whole genome shotgun (WGS) entry which is preliminary data.</text>
</comment>
<keyword evidence="2" id="KW-0472">Membrane</keyword>
<evidence type="ECO:0000256" key="2">
    <source>
        <dbReference type="SAM" id="Phobius"/>
    </source>
</evidence>
<reference evidence="3" key="1">
    <citation type="submission" date="2023-03" db="EMBL/GenBank/DDBJ databases">
        <title>Massive genome expansion in bonnet fungi (Mycena s.s.) driven by repeated elements and novel gene families across ecological guilds.</title>
        <authorList>
            <consortium name="Lawrence Berkeley National Laboratory"/>
            <person name="Harder C.B."/>
            <person name="Miyauchi S."/>
            <person name="Viragh M."/>
            <person name="Kuo A."/>
            <person name="Thoen E."/>
            <person name="Andreopoulos B."/>
            <person name="Lu D."/>
            <person name="Skrede I."/>
            <person name="Drula E."/>
            <person name="Henrissat B."/>
            <person name="Morin E."/>
            <person name="Kohler A."/>
            <person name="Barry K."/>
            <person name="LaButti K."/>
            <person name="Morin E."/>
            <person name="Salamov A."/>
            <person name="Lipzen A."/>
            <person name="Mereny Z."/>
            <person name="Hegedus B."/>
            <person name="Baldrian P."/>
            <person name="Stursova M."/>
            <person name="Weitz H."/>
            <person name="Taylor A."/>
            <person name="Grigoriev I.V."/>
            <person name="Nagy L.G."/>
            <person name="Martin F."/>
            <person name="Kauserud H."/>
        </authorList>
    </citation>
    <scope>NUCLEOTIDE SEQUENCE</scope>
    <source>
        <strain evidence="3">9284</strain>
    </source>
</reference>
<evidence type="ECO:0000313" key="3">
    <source>
        <dbReference type="EMBL" id="KAJ7634578.1"/>
    </source>
</evidence>
<organism evidence="3 4">
    <name type="scientific">Roridomyces roridus</name>
    <dbReference type="NCBI Taxonomy" id="1738132"/>
    <lineage>
        <taxon>Eukaryota</taxon>
        <taxon>Fungi</taxon>
        <taxon>Dikarya</taxon>
        <taxon>Basidiomycota</taxon>
        <taxon>Agaricomycotina</taxon>
        <taxon>Agaricomycetes</taxon>
        <taxon>Agaricomycetidae</taxon>
        <taxon>Agaricales</taxon>
        <taxon>Marasmiineae</taxon>
        <taxon>Mycenaceae</taxon>
        <taxon>Roridomyces</taxon>
    </lineage>
</organism>
<gene>
    <name evidence="3" type="ORF">FB45DRAFT_909225</name>
</gene>
<feature type="transmembrane region" description="Helical" evidence="2">
    <location>
        <begin position="54"/>
        <end position="74"/>
    </location>
</feature>
<accession>A0AAD7BYX1</accession>
<feature type="transmembrane region" description="Helical" evidence="2">
    <location>
        <begin position="116"/>
        <end position="138"/>
    </location>
</feature>
<feature type="transmembrane region" description="Helical" evidence="2">
    <location>
        <begin position="86"/>
        <end position="104"/>
    </location>
</feature>
<feature type="transmembrane region" description="Helical" evidence="2">
    <location>
        <begin position="158"/>
        <end position="179"/>
    </location>
</feature>
<protein>
    <recommendedName>
        <fullName evidence="5">Transmembrane protein</fullName>
    </recommendedName>
</protein>
<dbReference type="AlphaFoldDB" id="A0AAD7BYX1"/>
<feature type="transmembrane region" description="Helical" evidence="2">
    <location>
        <begin position="200"/>
        <end position="219"/>
    </location>
</feature>
<evidence type="ECO:0008006" key="5">
    <source>
        <dbReference type="Google" id="ProtNLM"/>
    </source>
</evidence>
<proteinExistence type="predicted"/>
<feature type="region of interest" description="Disordered" evidence="1">
    <location>
        <begin position="323"/>
        <end position="343"/>
    </location>
</feature>
<sequence>MVNWTSKDEIAHDGAAFNRFMHVLLGLYIWEWFTSLSFDWDFLSGKRVFRWPMIFYFLNRYCLLFALIGIAIALNVTTEIDCQSLYLFNQCFGNAAIGLASINLSLRTIAVWNQNWYIWVPLCGIILGHWALLLHGVLLTARWDPVLGCTITSTNNHILAASFIYGMSLDFTVLCLTAWKLLFPTGGRSRLVSLIFNDGLVYFVIAFLSSLLATIFMLLNLNPVMSIIANVPAAVSSTIVACRAVRRLTKYNGSPGAQMFGGTTTAGSTLAFRNTSQATTTRPKVVTNTSKTSEGVHVQMETFESPSERSFLEYDAVGKITRSAEPLDPESQIISDEFKRPPY</sequence>
<dbReference type="EMBL" id="JARKIF010000007">
    <property type="protein sequence ID" value="KAJ7634578.1"/>
    <property type="molecule type" value="Genomic_DNA"/>
</dbReference>
<evidence type="ECO:0000256" key="1">
    <source>
        <dbReference type="SAM" id="MobiDB-lite"/>
    </source>
</evidence>
<dbReference type="Proteomes" id="UP001221142">
    <property type="component" value="Unassembled WGS sequence"/>
</dbReference>
<name>A0AAD7BYX1_9AGAR</name>
<feature type="transmembrane region" description="Helical" evidence="2">
    <location>
        <begin position="20"/>
        <end position="42"/>
    </location>
</feature>
<keyword evidence="2" id="KW-0812">Transmembrane</keyword>
<keyword evidence="4" id="KW-1185">Reference proteome</keyword>
<evidence type="ECO:0000313" key="4">
    <source>
        <dbReference type="Proteomes" id="UP001221142"/>
    </source>
</evidence>